<comment type="caution">
    <text evidence="1">The sequence shown here is derived from an EMBL/GenBank/DDBJ whole genome shotgun (WGS) entry which is preliminary data.</text>
</comment>
<name>A0ABT5UI36_9GAMM</name>
<organism evidence="1 2">
    <name type="scientific">Spartinivicinus poritis</name>
    <dbReference type="NCBI Taxonomy" id="2994640"/>
    <lineage>
        <taxon>Bacteria</taxon>
        <taxon>Pseudomonadati</taxon>
        <taxon>Pseudomonadota</taxon>
        <taxon>Gammaproteobacteria</taxon>
        <taxon>Oceanospirillales</taxon>
        <taxon>Zooshikellaceae</taxon>
        <taxon>Spartinivicinus</taxon>
    </lineage>
</organism>
<reference evidence="1 2" key="1">
    <citation type="submission" date="2022-11" db="EMBL/GenBank/DDBJ databases">
        <title>Spartinivicinus poritis sp. nov., isolated from scleractinian coral Porites lutea.</title>
        <authorList>
            <person name="Zhang G."/>
            <person name="Cai L."/>
            <person name="Wei Q."/>
        </authorList>
    </citation>
    <scope>NUCLEOTIDE SEQUENCE [LARGE SCALE GENOMIC DNA]</scope>
    <source>
        <strain evidence="1 2">A2-2</strain>
    </source>
</reference>
<dbReference type="Proteomes" id="UP001528823">
    <property type="component" value="Unassembled WGS sequence"/>
</dbReference>
<keyword evidence="2" id="KW-1185">Reference proteome</keyword>
<gene>
    <name evidence="1" type="ORF">ORQ98_29325</name>
</gene>
<proteinExistence type="predicted"/>
<evidence type="ECO:0000313" key="2">
    <source>
        <dbReference type="Proteomes" id="UP001528823"/>
    </source>
</evidence>
<sequence length="56" mass="6457">MASRVQWTNVLQLEIAIKSVRLGHTRHYRGFLHRSPVKKLGMPSESVQKKSTLQNL</sequence>
<protein>
    <submittedName>
        <fullName evidence="1">Uncharacterized protein</fullName>
    </submittedName>
</protein>
<dbReference type="EMBL" id="JAPMOU010000131">
    <property type="protein sequence ID" value="MDE1466060.1"/>
    <property type="molecule type" value="Genomic_DNA"/>
</dbReference>
<evidence type="ECO:0000313" key="1">
    <source>
        <dbReference type="EMBL" id="MDE1466060.1"/>
    </source>
</evidence>
<accession>A0ABT5UI36</accession>
<dbReference type="RefSeq" id="WP_274692356.1">
    <property type="nucleotide sequence ID" value="NZ_JAPMOU010000131.1"/>
</dbReference>